<proteinExistence type="predicted"/>
<reference evidence="1 2" key="1">
    <citation type="journal article" date="2020" name="Cell">
        <title>Large-Scale Comparative Analyses of Tick Genomes Elucidate Their Genetic Diversity and Vector Capacities.</title>
        <authorList>
            <consortium name="Tick Genome and Microbiome Consortium (TIGMIC)"/>
            <person name="Jia N."/>
            <person name="Wang J."/>
            <person name="Shi W."/>
            <person name="Du L."/>
            <person name="Sun Y."/>
            <person name="Zhan W."/>
            <person name="Jiang J.F."/>
            <person name="Wang Q."/>
            <person name="Zhang B."/>
            <person name="Ji P."/>
            <person name="Bell-Sakyi L."/>
            <person name="Cui X.M."/>
            <person name="Yuan T.T."/>
            <person name="Jiang B.G."/>
            <person name="Yang W.F."/>
            <person name="Lam T.T."/>
            <person name="Chang Q.C."/>
            <person name="Ding S.J."/>
            <person name="Wang X.J."/>
            <person name="Zhu J.G."/>
            <person name="Ruan X.D."/>
            <person name="Zhao L."/>
            <person name="Wei J.T."/>
            <person name="Ye R.Z."/>
            <person name="Que T.C."/>
            <person name="Du C.H."/>
            <person name="Zhou Y.H."/>
            <person name="Cheng J.X."/>
            <person name="Dai P.F."/>
            <person name="Guo W.B."/>
            <person name="Han X.H."/>
            <person name="Huang E.J."/>
            <person name="Li L.F."/>
            <person name="Wei W."/>
            <person name="Gao Y.C."/>
            <person name="Liu J.Z."/>
            <person name="Shao H.Z."/>
            <person name="Wang X."/>
            <person name="Wang C.C."/>
            <person name="Yang T.C."/>
            <person name="Huo Q.B."/>
            <person name="Li W."/>
            <person name="Chen H.Y."/>
            <person name="Chen S.E."/>
            <person name="Zhou L.G."/>
            <person name="Ni X.B."/>
            <person name="Tian J.H."/>
            <person name="Sheng Y."/>
            <person name="Liu T."/>
            <person name="Pan Y.S."/>
            <person name="Xia L.Y."/>
            <person name="Li J."/>
            <person name="Zhao F."/>
            <person name="Cao W.C."/>
        </authorList>
    </citation>
    <scope>NUCLEOTIDE SEQUENCE [LARGE SCALE GENOMIC DNA]</scope>
    <source>
        <strain evidence="1">Iper-2018</strain>
    </source>
</reference>
<name>A0AC60QKS0_IXOPE</name>
<evidence type="ECO:0000313" key="1">
    <source>
        <dbReference type="EMBL" id="KAG0435512.1"/>
    </source>
</evidence>
<comment type="caution">
    <text evidence="1">The sequence shown here is derived from an EMBL/GenBank/DDBJ whole genome shotgun (WGS) entry which is preliminary data.</text>
</comment>
<gene>
    <name evidence="1" type="ORF">HPB47_018443</name>
</gene>
<dbReference type="Proteomes" id="UP000805193">
    <property type="component" value="Unassembled WGS sequence"/>
</dbReference>
<accession>A0AC60QKS0</accession>
<evidence type="ECO:0000313" key="2">
    <source>
        <dbReference type="Proteomes" id="UP000805193"/>
    </source>
</evidence>
<dbReference type="EMBL" id="JABSTQ010007576">
    <property type="protein sequence ID" value="KAG0435512.1"/>
    <property type="molecule type" value="Genomic_DNA"/>
</dbReference>
<protein>
    <submittedName>
        <fullName evidence="1">Uncharacterized protein</fullName>
    </submittedName>
</protein>
<sequence>MRFLLVTIYVFTAGAVIVHGADHVVKTTLGSVRGTPIRVDNTEIVGFLGLPYARPPTGELRFRRPVEPAPWKDTLNATTVPPSCMQPENVFLSAGFQDESHHNEDCLYLNIWAPTFSESPVFGIVKRPVLVWIHGGAFIMGSASHSYNNGSVIAAHGDVVVVAMNYRLGAFGFFTADTDDAPGNLAFHDQLMALKWVHANIQNFGGDTQRVTLMGSSAGAISANFHLLSPLSRGLFQRAVLQSGSLFSARYLTNTQDAVRTSNEFAEAIGCSDDIDKDLVSKPSLVLQCLRSKTQDEILQAHVEFSTGTIISMRPIYGDDFMPKSHLHLIERGQFQNGEVLMGTNLDEGSLFLFLGFPHLYPLKSTRNVSREDTESVARILFHAFHSPVPTDVFDVYFDVGSMDGEKMRQDLIDLVGDLLFVCPMVHFADKYGSEGNKVYYYSFEHRTTDSIWGHWMGVPHSDEVQYMLGMPVRLPKHYTREEVKFSRDLMDMWIAFAKTGNPSSKGLQWPPFRGSNGTYLSLKPGQYELGSELRLAQCRYWKKHLKYPQKENAGHLALQNYPGKVLWYFGNVLSSLKARRTSVVIPTSWHRRHVTAAATPGPLATLAHGRKERHHRSFLRLLDRTVDASDHSRTLNTAVTVLGRASTLPASFADGVGPCVSRTSRPSDQRKLNLYFFEQRL</sequence>
<organism evidence="1 2">
    <name type="scientific">Ixodes persulcatus</name>
    <name type="common">Taiga tick</name>
    <dbReference type="NCBI Taxonomy" id="34615"/>
    <lineage>
        <taxon>Eukaryota</taxon>
        <taxon>Metazoa</taxon>
        <taxon>Ecdysozoa</taxon>
        <taxon>Arthropoda</taxon>
        <taxon>Chelicerata</taxon>
        <taxon>Arachnida</taxon>
        <taxon>Acari</taxon>
        <taxon>Parasitiformes</taxon>
        <taxon>Ixodida</taxon>
        <taxon>Ixodoidea</taxon>
        <taxon>Ixodidae</taxon>
        <taxon>Ixodinae</taxon>
        <taxon>Ixodes</taxon>
    </lineage>
</organism>
<keyword evidence="2" id="KW-1185">Reference proteome</keyword>